<evidence type="ECO:0000256" key="3">
    <source>
        <dbReference type="ARBA" id="ARBA00022723"/>
    </source>
</evidence>
<evidence type="ECO:0000256" key="7">
    <source>
        <dbReference type="ARBA" id="ARBA00048787"/>
    </source>
</evidence>
<dbReference type="Proteomes" id="UP000629468">
    <property type="component" value="Unassembled WGS sequence"/>
</dbReference>
<keyword evidence="6" id="KW-0546">Nucleotide metabolism</keyword>
<comment type="similarity">
    <text evidence="2">Belongs to the metallo-dependent hydrolases superfamily. Adenosine and AMP deaminases family.</text>
</comment>
<keyword evidence="5" id="KW-0862">Zinc</keyword>
<reference evidence="9 10" key="1">
    <citation type="journal article" name="Sci. Rep.">
        <title>Telomere-to-telomere assembled and centromere annotated genomes of the two main subspecies of the button mushroom Agaricus bisporus reveal especially polymorphic chromosome ends.</title>
        <authorList>
            <person name="Sonnenberg A.S.M."/>
            <person name="Sedaghat-Telgerd N."/>
            <person name="Lavrijssen B."/>
            <person name="Ohm R.A."/>
            <person name="Hendrickx P.M."/>
            <person name="Scholtmeijer K."/>
            <person name="Baars J.J.P."/>
            <person name="van Peer A."/>
        </authorList>
    </citation>
    <scope>NUCLEOTIDE SEQUENCE [LARGE SCALE GENOMIC DNA]</scope>
    <source>
        <strain evidence="9 10">H119_p4</strain>
    </source>
</reference>
<evidence type="ECO:0000256" key="6">
    <source>
        <dbReference type="ARBA" id="ARBA00023080"/>
    </source>
</evidence>
<dbReference type="GO" id="GO:0046103">
    <property type="term" value="P:inosine biosynthetic process"/>
    <property type="evidence" value="ECO:0007669"/>
    <property type="project" value="TreeGrafter"/>
</dbReference>
<evidence type="ECO:0000256" key="4">
    <source>
        <dbReference type="ARBA" id="ARBA00022801"/>
    </source>
</evidence>
<dbReference type="GO" id="GO:0004000">
    <property type="term" value="F:adenosine deaminase activity"/>
    <property type="evidence" value="ECO:0007669"/>
    <property type="project" value="TreeGrafter"/>
</dbReference>
<evidence type="ECO:0000313" key="9">
    <source>
        <dbReference type="EMBL" id="KAF7785172.1"/>
    </source>
</evidence>
<evidence type="ECO:0000256" key="2">
    <source>
        <dbReference type="ARBA" id="ARBA00006676"/>
    </source>
</evidence>
<dbReference type="InterPro" id="IPR032466">
    <property type="entry name" value="Metal_Hydrolase"/>
</dbReference>
<sequence length="368" mass="40552">MTIIAGPAARALASLSPSQVKFIRRLPKAELHAHLNGSIPLAILQELAQSYSPPSADGQIGVSNDTVQAGLEKLRNGVTIEAIGDFFGLFPAIYALTSTPEAIARATRGVLDAFFQVDDGDEEPECTYLELRTTPRSTETMSREVYLRTVLSVTSSYSHSLPPLPESIAHGSTRRRISVIASLDRRMSVEVMEEIVDLAIRLKDEGLGLAGVDLCGDPNKGNVEEWKHIFEKARIGGLGITLHIAETLENSPEETLKLLSYKPDRLGHATFLNEEARKIVMENQTCIEICLTSNLLCKTATDLDSHHIRHWLKQQHPLAICTDDILPFRNSLTAEYALLFAKQPLGLGLTEDEVRTIAEMSLDSRFLD</sequence>
<dbReference type="GO" id="GO:0006154">
    <property type="term" value="P:adenosine catabolic process"/>
    <property type="evidence" value="ECO:0007669"/>
    <property type="project" value="TreeGrafter"/>
</dbReference>
<keyword evidence="4" id="KW-0378">Hydrolase</keyword>
<dbReference type="SUPFAM" id="SSF51556">
    <property type="entry name" value="Metallo-dependent hydrolases"/>
    <property type="match status" value="1"/>
</dbReference>
<dbReference type="PANTHER" id="PTHR11409:SF42">
    <property type="entry name" value="ADENOSINE DEAMINASE-LIKE PROTEIN"/>
    <property type="match status" value="1"/>
</dbReference>
<feature type="domain" description="Adenosine deaminase" evidence="8">
    <location>
        <begin position="27"/>
        <end position="368"/>
    </location>
</feature>
<comment type="catalytic activity">
    <reaction evidence="7">
        <text>N(6)-methyl-AMP + H2O + H(+) = IMP + methylamine</text>
        <dbReference type="Rhea" id="RHEA:16001"/>
        <dbReference type="ChEBI" id="CHEBI:15377"/>
        <dbReference type="ChEBI" id="CHEBI:15378"/>
        <dbReference type="ChEBI" id="CHEBI:58053"/>
        <dbReference type="ChEBI" id="CHEBI:59338"/>
        <dbReference type="ChEBI" id="CHEBI:144842"/>
    </reaction>
    <physiologicalReaction direction="left-to-right" evidence="7">
        <dbReference type="Rhea" id="RHEA:16002"/>
    </physiologicalReaction>
</comment>
<dbReference type="InterPro" id="IPR001365">
    <property type="entry name" value="A_deaminase_dom"/>
</dbReference>
<dbReference type="InterPro" id="IPR006330">
    <property type="entry name" value="Ado/ade_deaminase"/>
</dbReference>
<dbReference type="Gene3D" id="3.20.20.140">
    <property type="entry name" value="Metal-dependent hydrolases"/>
    <property type="match status" value="1"/>
</dbReference>
<proteinExistence type="inferred from homology"/>
<gene>
    <name evidence="9" type="ORF">Agabi119p4_1337</name>
</gene>
<evidence type="ECO:0000313" key="10">
    <source>
        <dbReference type="Proteomes" id="UP000629468"/>
    </source>
</evidence>
<dbReference type="GO" id="GO:0046872">
    <property type="term" value="F:metal ion binding"/>
    <property type="evidence" value="ECO:0007669"/>
    <property type="project" value="UniProtKB-KW"/>
</dbReference>
<dbReference type="AlphaFoldDB" id="A0A8H7KM59"/>
<evidence type="ECO:0000256" key="5">
    <source>
        <dbReference type="ARBA" id="ARBA00022833"/>
    </source>
</evidence>
<dbReference type="Pfam" id="PF00962">
    <property type="entry name" value="A_deaminase"/>
    <property type="match status" value="1"/>
</dbReference>
<protein>
    <recommendedName>
        <fullName evidence="8">Adenosine deaminase domain-containing protein</fullName>
    </recommendedName>
</protein>
<evidence type="ECO:0000259" key="8">
    <source>
        <dbReference type="Pfam" id="PF00962"/>
    </source>
</evidence>
<dbReference type="GO" id="GO:0009117">
    <property type="term" value="P:nucleotide metabolic process"/>
    <property type="evidence" value="ECO:0007669"/>
    <property type="project" value="UniProtKB-KW"/>
</dbReference>
<accession>A0A8H7KM59</accession>
<evidence type="ECO:0000256" key="1">
    <source>
        <dbReference type="ARBA" id="ARBA00001947"/>
    </source>
</evidence>
<keyword evidence="3" id="KW-0479">Metal-binding</keyword>
<dbReference type="EMBL" id="JABXXO010000001">
    <property type="protein sequence ID" value="KAF7785172.1"/>
    <property type="molecule type" value="Genomic_DNA"/>
</dbReference>
<organism evidence="9 10">
    <name type="scientific">Agaricus bisporus var. burnettii</name>
    <dbReference type="NCBI Taxonomy" id="192524"/>
    <lineage>
        <taxon>Eukaryota</taxon>
        <taxon>Fungi</taxon>
        <taxon>Dikarya</taxon>
        <taxon>Basidiomycota</taxon>
        <taxon>Agaricomycotina</taxon>
        <taxon>Agaricomycetes</taxon>
        <taxon>Agaricomycetidae</taxon>
        <taxon>Agaricales</taxon>
        <taxon>Agaricineae</taxon>
        <taxon>Agaricaceae</taxon>
        <taxon>Agaricus</taxon>
    </lineage>
</organism>
<name>A0A8H7KM59_AGABI</name>
<comment type="cofactor">
    <cofactor evidence="1">
        <name>Zn(2+)</name>
        <dbReference type="ChEBI" id="CHEBI:29105"/>
    </cofactor>
</comment>
<comment type="caution">
    <text evidence="9">The sequence shown here is derived from an EMBL/GenBank/DDBJ whole genome shotgun (WGS) entry which is preliminary data.</text>
</comment>
<dbReference type="PANTHER" id="PTHR11409">
    <property type="entry name" value="ADENOSINE DEAMINASE"/>
    <property type="match status" value="1"/>
</dbReference>